<name>A0ABP0VFE8_9BRYO</name>
<evidence type="ECO:0000313" key="2">
    <source>
        <dbReference type="EMBL" id="CAK9253164.1"/>
    </source>
</evidence>
<feature type="region of interest" description="Disordered" evidence="1">
    <location>
        <begin position="30"/>
        <end position="127"/>
    </location>
</feature>
<feature type="compositionally biased region" description="Basic and acidic residues" evidence="1">
    <location>
        <begin position="39"/>
        <end position="70"/>
    </location>
</feature>
<sequence length="180" mass="19824">MVEREDYFRPPNRAMKEEVTLGARLPVALLKADAPLSRPRGEPRSSKFVREYKCTDHHQEEDAAEKDGRIRSQVKAVAHEGEEDEDDGKHGRVVTVEAAREGDRGVGEAEKDHKDPDDDAERVADHEGELEAAGLRWTLSGSLLLLSSDISASSRLFARRTGCQGSDFSSGLQCGPSPRD</sequence>
<feature type="compositionally biased region" description="Basic and acidic residues" evidence="1">
    <location>
        <begin position="98"/>
        <end position="127"/>
    </location>
</feature>
<accession>A0ABP0VFE8</accession>
<dbReference type="Proteomes" id="UP001497444">
    <property type="component" value="Unassembled WGS sequence"/>
</dbReference>
<reference evidence="2" key="1">
    <citation type="submission" date="2024-02" db="EMBL/GenBank/DDBJ databases">
        <authorList>
            <consortium name="ELIXIR-Norway"/>
            <consortium name="Elixir Norway"/>
        </authorList>
    </citation>
    <scope>NUCLEOTIDE SEQUENCE</scope>
</reference>
<evidence type="ECO:0000256" key="1">
    <source>
        <dbReference type="SAM" id="MobiDB-lite"/>
    </source>
</evidence>
<comment type="caution">
    <text evidence="2">The sequence shown here is derived from an EMBL/GenBank/DDBJ whole genome shotgun (WGS) entry which is preliminary data.</text>
</comment>
<proteinExistence type="predicted"/>
<keyword evidence="3" id="KW-1185">Reference proteome</keyword>
<evidence type="ECO:0000313" key="3">
    <source>
        <dbReference type="Proteomes" id="UP001497444"/>
    </source>
</evidence>
<protein>
    <submittedName>
        <fullName evidence="2">Uncharacterized protein</fullName>
    </submittedName>
</protein>
<organism evidence="2 3">
    <name type="scientific">Sphagnum jensenii</name>
    <dbReference type="NCBI Taxonomy" id="128206"/>
    <lineage>
        <taxon>Eukaryota</taxon>
        <taxon>Viridiplantae</taxon>
        <taxon>Streptophyta</taxon>
        <taxon>Embryophyta</taxon>
        <taxon>Bryophyta</taxon>
        <taxon>Sphagnophytina</taxon>
        <taxon>Sphagnopsida</taxon>
        <taxon>Sphagnales</taxon>
        <taxon>Sphagnaceae</taxon>
        <taxon>Sphagnum</taxon>
    </lineage>
</organism>
<gene>
    <name evidence="2" type="ORF">CSSPJE1EN1_LOCUS28542</name>
</gene>
<dbReference type="EMBL" id="CAXAQS010000787">
    <property type="protein sequence ID" value="CAK9253164.1"/>
    <property type="molecule type" value="Genomic_DNA"/>
</dbReference>